<evidence type="ECO:0000313" key="2">
    <source>
        <dbReference type="Proteomes" id="UP000196027"/>
    </source>
</evidence>
<keyword evidence="2" id="KW-1185">Reference proteome</keyword>
<dbReference type="EMBL" id="CP021425">
    <property type="protein sequence ID" value="ARU58330.1"/>
    <property type="molecule type" value="Genomic_DNA"/>
</dbReference>
<sequence length="99" mass="10892">MLGTVAWIVVTLGRVYAKSASKQMAAPTRNKSGSNYWQKAQLALCVGDIGLKFQQGLTNATNTFGQKVIKFRFITVAQTISPIFKQSVISAILRRMRVA</sequence>
<dbReference type="KEGG" id="ome:OLMES_4322"/>
<organism evidence="1 2">
    <name type="scientific">Oleiphilus messinensis</name>
    <dbReference type="NCBI Taxonomy" id="141451"/>
    <lineage>
        <taxon>Bacteria</taxon>
        <taxon>Pseudomonadati</taxon>
        <taxon>Pseudomonadota</taxon>
        <taxon>Gammaproteobacteria</taxon>
        <taxon>Oceanospirillales</taxon>
        <taxon>Oleiphilaceae</taxon>
        <taxon>Oleiphilus</taxon>
    </lineage>
</organism>
<dbReference type="Proteomes" id="UP000196027">
    <property type="component" value="Chromosome"/>
</dbReference>
<name>A0A1Y0IDI7_9GAMM</name>
<proteinExistence type="predicted"/>
<reference evidence="1 2" key="1">
    <citation type="submission" date="2017-05" db="EMBL/GenBank/DDBJ databases">
        <title>Genomic insights into alkan degradation activity of Oleiphilus messinensis.</title>
        <authorList>
            <person name="Kozyavkin S.A."/>
            <person name="Slesarev A.I."/>
            <person name="Golyshin P.N."/>
            <person name="Korzhenkov A."/>
            <person name="Golyshina O.N."/>
            <person name="Toshchakov S.V."/>
        </authorList>
    </citation>
    <scope>NUCLEOTIDE SEQUENCE [LARGE SCALE GENOMIC DNA]</scope>
    <source>
        <strain evidence="1 2">ME102</strain>
    </source>
</reference>
<protein>
    <submittedName>
        <fullName evidence="1">Uncharacterized protein</fullName>
    </submittedName>
</protein>
<evidence type="ECO:0000313" key="1">
    <source>
        <dbReference type="EMBL" id="ARU58330.1"/>
    </source>
</evidence>
<gene>
    <name evidence="1" type="ORF">OLMES_4322</name>
</gene>
<accession>A0A1Y0IDI7</accession>
<dbReference type="AlphaFoldDB" id="A0A1Y0IDI7"/>